<sequence length="371" mass="41009">MKFWTPWKTQAESFASTATSGGTPILSTLPNDWSTWQALINGTESPTQVSRDEIMALPGFVRARDVFCSLGNLPLHSINGSGQKIDRKLFTQPESTIGRVRSVTMANLFEDLLFDAVSLWVVVARDATDYPTAIRHYKFGEWSQDEKTGRIRIGTDLVPAEDVILFESPNAPLRKTAAGTVQTAKLLAATANRYANSPQAVGIFKPNDGSEPEDDVIQSFLGKYRAARQKNVDAFLPENIDYVPGQMLTADELQLIGAREFLISEASRLTGLPSSWLGLNTTTRTYSNAIDERKDLIDFAAKPFLSTIEQRLSLGDVTPNGQVAKWSLDGFLRSNTTERYQSYKTALEGGWLTVDEIRSYEDLPKLNGGAE</sequence>
<reference evidence="1 2" key="1">
    <citation type="submission" date="2016-10" db="EMBL/GenBank/DDBJ databases">
        <authorList>
            <person name="de Groot N.N."/>
        </authorList>
    </citation>
    <scope>NUCLEOTIDE SEQUENCE [LARGE SCALE GENOMIC DNA]</scope>
    <source>
        <strain evidence="1 2">DSM 43941</strain>
    </source>
</reference>
<gene>
    <name evidence="1" type="ORF">SAMN04489716_1623</name>
</gene>
<dbReference type="EMBL" id="LT629758">
    <property type="protein sequence ID" value="SDS79029.1"/>
    <property type="molecule type" value="Genomic_DNA"/>
</dbReference>
<dbReference type="Gene3D" id="1.20.1270.210">
    <property type="match status" value="1"/>
</dbReference>
<proteinExistence type="predicted"/>
<dbReference type="Gene3D" id="3.30.1120.70">
    <property type="match status" value="1"/>
</dbReference>
<organism evidence="1 2">
    <name type="scientific">Actinoplanes derwentensis</name>
    <dbReference type="NCBI Taxonomy" id="113562"/>
    <lineage>
        <taxon>Bacteria</taxon>
        <taxon>Bacillati</taxon>
        <taxon>Actinomycetota</taxon>
        <taxon>Actinomycetes</taxon>
        <taxon>Micromonosporales</taxon>
        <taxon>Micromonosporaceae</taxon>
        <taxon>Actinoplanes</taxon>
    </lineage>
</organism>
<keyword evidence="2" id="KW-1185">Reference proteome</keyword>
<dbReference type="Pfam" id="PF04860">
    <property type="entry name" value="Phage_portal"/>
    <property type="match status" value="1"/>
</dbReference>
<evidence type="ECO:0000313" key="1">
    <source>
        <dbReference type="EMBL" id="SDS79029.1"/>
    </source>
</evidence>
<dbReference type="AlphaFoldDB" id="A0A1H1V471"/>
<dbReference type="Gene3D" id="3.40.140.120">
    <property type="match status" value="1"/>
</dbReference>
<dbReference type="InterPro" id="IPR006944">
    <property type="entry name" value="Phage/GTA_portal"/>
</dbReference>
<dbReference type="OrthoDB" id="3268650at2"/>
<evidence type="ECO:0000313" key="2">
    <source>
        <dbReference type="Proteomes" id="UP000198688"/>
    </source>
</evidence>
<protein>
    <submittedName>
        <fullName evidence="1">Phage portal protein</fullName>
    </submittedName>
</protein>
<accession>A0A1H1V471</accession>
<dbReference type="RefSeq" id="WP_157751390.1">
    <property type="nucleotide sequence ID" value="NZ_BOMJ01000133.1"/>
</dbReference>
<dbReference type="Proteomes" id="UP000198688">
    <property type="component" value="Chromosome I"/>
</dbReference>
<dbReference type="STRING" id="113562.SAMN04489716_1623"/>
<name>A0A1H1V471_9ACTN</name>